<keyword evidence="5" id="KW-1185">Reference proteome</keyword>
<comment type="caution">
    <text evidence="4">The sequence shown here is derived from an EMBL/GenBank/DDBJ whole genome shotgun (WGS) entry which is preliminary data.</text>
</comment>
<evidence type="ECO:0000259" key="3">
    <source>
        <dbReference type="Pfam" id="PF16344"/>
    </source>
</evidence>
<keyword evidence="1" id="KW-0472">Membrane</keyword>
<dbReference type="EMBL" id="QWGR01000006">
    <property type="protein sequence ID" value="RIJ48042.1"/>
    <property type="molecule type" value="Genomic_DNA"/>
</dbReference>
<protein>
    <submittedName>
        <fullName evidence="4">FecR family protein</fullName>
    </submittedName>
</protein>
<sequence>MKKLLEKYIKGDCSAEEKAKIIDWLDTDENNKKEYFELRKSYEFKLWYLGSEYNNIRNQNNILKFGRQLLKVAAIFVLVILGTYIFQRNPNLISSEYCEITVPLGEHQLVNLPDGSKVWLNSGTSLRFPEAFDSKERRVQITGEGFFTVQPDKEKPFIATFEGCEIKVLGTEFNVNAYPGRKEKIVSLIEGSVELTSVSNQKRIILKPYYEALIQENNMEVKAIDSLDKFMWKQGIISFQNESFENVAKRLQELYNIKIEIKSSELYKIKISGKYRQKEGVMNILSVIQCSNNFSIRQNSETGEIEIY</sequence>
<dbReference type="Gene3D" id="3.55.50.30">
    <property type="match status" value="1"/>
</dbReference>
<reference evidence="4 5" key="1">
    <citation type="submission" date="2018-08" db="EMBL/GenBank/DDBJ databases">
        <title>Pallidiluteibacterium maritimus gen. nov., sp. nov., isolated from coastal sediment.</title>
        <authorList>
            <person name="Zhou L.Y."/>
        </authorList>
    </citation>
    <scope>NUCLEOTIDE SEQUENCE [LARGE SCALE GENOMIC DNA]</scope>
    <source>
        <strain evidence="4 5">XSD2</strain>
    </source>
</reference>
<dbReference type="PIRSF" id="PIRSF018266">
    <property type="entry name" value="FecR"/>
    <property type="match status" value="1"/>
</dbReference>
<dbReference type="AlphaFoldDB" id="A0A399SZK6"/>
<dbReference type="RefSeq" id="WP_119438388.1">
    <property type="nucleotide sequence ID" value="NZ_QWGR01000006.1"/>
</dbReference>
<dbReference type="OrthoDB" id="643766at2"/>
<dbReference type="InterPro" id="IPR012373">
    <property type="entry name" value="Ferrdict_sens_TM"/>
</dbReference>
<evidence type="ECO:0000256" key="1">
    <source>
        <dbReference type="SAM" id="Phobius"/>
    </source>
</evidence>
<dbReference type="Gene3D" id="2.60.120.1440">
    <property type="match status" value="1"/>
</dbReference>
<dbReference type="Pfam" id="PF16344">
    <property type="entry name" value="FecR_C"/>
    <property type="match status" value="1"/>
</dbReference>
<feature type="domain" description="FecR protein" evidence="2">
    <location>
        <begin position="101"/>
        <end position="194"/>
    </location>
</feature>
<accession>A0A399SZK6</accession>
<name>A0A399SZK6_9BACT</name>
<feature type="transmembrane region" description="Helical" evidence="1">
    <location>
        <begin position="69"/>
        <end position="86"/>
    </location>
</feature>
<organism evidence="4 5">
    <name type="scientific">Maribellus luteus</name>
    <dbReference type="NCBI Taxonomy" id="2305463"/>
    <lineage>
        <taxon>Bacteria</taxon>
        <taxon>Pseudomonadati</taxon>
        <taxon>Bacteroidota</taxon>
        <taxon>Bacteroidia</taxon>
        <taxon>Marinilabiliales</taxon>
        <taxon>Prolixibacteraceae</taxon>
        <taxon>Maribellus</taxon>
    </lineage>
</organism>
<keyword evidence="1" id="KW-1133">Transmembrane helix</keyword>
<dbReference type="PANTHER" id="PTHR30273:SF2">
    <property type="entry name" value="PROTEIN FECR"/>
    <property type="match status" value="1"/>
</dbReference>
<evidence type="ECO:0000313" key="5">
    <source>
        <dbReference type="Proteomes" id="UP000265926"/>
    </source>
</evidence>
<dbReference type="Proteomes" id="UP000265926">
    <property type="component" value="Unassembled WGS sequence"/>
</dbReference>
<proteinExistence type="predicted"/>
<keyword evidence="1" id="KW-0812">Transmembrane</keyword>
<dbReference type="InterPro" id="IPR006860">
    <property type="entry name" value="FecR"/>
</dbReference>
<dbReference type="Pfam" id="PF04773">
    <property type="entry name" value="FecR"/>
    <property type="match status" value="1"/>
</dbReference>
<gene>
    <name evidence="4" type="ORF">D1614_13080</name>
</gene>
<dbReference type="PANTHER" id="PTHR30273">
    <property type="entry name" value="PERIPLASMIC SIGNAL SENSOR AND SIGMA FACTOR ACTIVATOR FECR-RELATED"/>
    <property type="match status" value="1"/>
</dbReference>
<evidence type="ECO:0000259" key="2">
    <source>
        <dbReference type="Pfam" id="PF04773"/>
    </source>
</evidence>
<dbReference type="GO" id="GO:0016989">
    <property type="term" value="F:sigma factor antagonist activity"/>
    <property type="evidence" value="ECO:0007669"/>
    <property type="project" value="TreeGrafter"/>
</dbReference>
<dbReference type="InterPro" id="IPR032508">
    <property type="entry name" value="FecR_C"/>
</dbReference>
<feature type="domain" description="Protein FecR C-terminal" evidence="3">
    <location>
        <begin position="237"/>
        <end position="300"/>
    </location>
</feature>
<evidence type="ECO:0000313" key="4">
    <source>
        <dbReference type="EMBL" id="RIJ48042.1"/>
    </source>
</evidence>